<dbReference type="AlphaFoldDB" id="A0A9P8YHA0"/>
<comment type="caution">
    <text evidence="3">The sequence shown here is derived from an EMBL/GenBank/DDBJ whole genome shotgun (WGS) entry which is preliminary data.</text>
</comment>
<evidence type="ECO:0000313" key="3">
    <source>
        <dbReference type="EMBL" id="KAH7039982.1"/>
    </source>
</evidence>
<feature type="compositionally biased region" description="Polar residues" evidence="1">
    <location>
        <begin position="241"/>
        <end position="250"/>
    </location>
</feature>
<gene>
    <name evidence="3" type="ORF">B0I36DRAFT_357345</name>
</gene>
<evidence type="ECO:0000256" key="1">
    <source>
        <dbReference type="SAM" id="MobiDB-lite"/>
    </source>
</evidence>
<dbReference type="Pfam" id="PF25534">
    <property type="entry name" value="DUF7918"/>
    <property type="match status" value="1"/>
</dbReference>
<accession>A0A9P8YHA0</accession>
<evidence type="ECO:0000259" key="2">
    <source>
        <dbReference type="Pfam" id="PF25534"/>
    </source>
</evidence>
<dbReference type="OrthoDB" id="3364132at2759"/>
<feature type="compositionally biased region" description="Basic and acidic residues" evidence="1">
    <location>
        <begin position="255"/>
        <end position="269"/>
    </location>
</feature>
<dbReference type="RefSeq" id="XP_046018037.1">
    <property type="nucleotide sequence ID" value="XM_046157785.1"/>
</dbReference>
<dbReference type="GeneID" id="70187331"/>
<protein>
    <recommendedName>
        <fullName evidence="2">DUF7918 domain-containing protein</fullName>
    </recommendedName>
</protein>
<dbReference type="InterPro" id="IPR057678">
    <property type="entry name" value="DUF7918"/>
</dbReference>
<proteinExistence type="predicted"/>
<dbReference type="EMBL" id="JAGTJQ010000001">
    <property type="protein sequence ID" value="KAH7039982.1"/>
    <property type="molecule type" value="Genomic_DNA"/>
</dbReference>
<feature type="region of interest" description="Disordered" evidence="1">
    <location>
        <begin position="282"/>
        <end position="303"/>
    </location>
</feature>
<reference evidence="3" key="1">
    <citation type="journal article" date="2021" name="Nat. Commun.">
        <title>Genetic determinants of endophytism in the Arabidopsis root mycobiome.</title>
        <authorList>
            <person name="Mesny F."/>
            <person name="Miyauchi S."/>
            <person name="Thiergart T."/>
            <person name="Pickel B."/>
            <person name="Atanasova L."/>
            <person name="Karlsson M."/>
            <person name="Huettel B."/>
            <person name="Barry K.W."/>
            <person name="Haridas S."/>
            <person name="Chen C."/>
            <person name="Bauer D."/>
            <person name="Andreopoulos W."/>
            <person name="Pangilinan J."/>
            <person name="LaButti K."/>
            <person name="Riley R."/>
            <person name="Lipzen A."/>
            <person name="Clum A."/>
            <person name="Drula E."/>
            <person name="Henrissat B."/>
            <person name="Kohler A."/>
            <person name="Grigoriev I.V."/>
            <person name="Martin F.M."/>
            <person name="Hacquard S."/>
        </authorList>
    </citation>
    <scope>NUCLEOTIDE SEQUENCE</scope>
    <source>
        <strain evidence="3">MPI-CAGE-CH-0230</strain>
    </source>
</reference>
<dbReference type="Proteomes" id="UP000756346">
    <property type="component" value="Unassembled WGS sequence"/>
</dbReference>
<evidence type="ECO:0000313" key="4">
    <source>
        <dbReference type="Proteomes" id="UP000756346"/>
    </source>
</evidence>
<dbReference type="PANTHER" id="PTHR36223">
    <property type="entry name" value="BETA-LACTAMASE-TYPE TRANSPEPTIDASE FOLD DOMAIN CONTAINING PROTEIN"/>
    <property type="match status" value="1"/>
</dbReference>
<sequence>MAVIDRVPGIEVVVKVKGSTAAEHDDPEGNDSYGPDTVTKYIESVDGAEFSVVTEVKAEYDWNQPNHYVSHYVHVDGICMRNTRLSQQDVSLPYEVDGRKERQPGAEDWVLRKFKFAPVTTVDNSDPLRIDSGRGTTSDLGTIVVKVYRTIEGELITSHEPEEYKTSSLQISEKLLKGRSVSHGTALSEGEAIRAPYNLDRKLIFIDGKPFAKFRFIYRSRDALRTEMIIPRMITPEPLNALSTSNSQRLARSPLDTKTKPRVKLEPSLKRERVETIDLTGDEFESQDAKRTRRLTPIDLTGS</sequence>
<organism evidence="3 4">
    <name type="scientific">Microdochium trichocladiopsis</name>
    <dbReference type="NCBI Taxonomy" id="1682393"/>
    <lineage>
        <taxon>Eukaryota</taxon>
        <taxon>Fungi</taxon>
        <taxon>Dikarya</taxon>
        <taxon>Ascomycota</taxon>
        <taxon>Pezizomycotina</taxon>
        <taxon>Sordariomycetes</taxon>
        <taxon>Xylariomycetidae</taxon>
        <taxon>Xylariales</taxon>
        <taxon>Microdochiaceae</taxon>
        <taxon>Microdochium</taxon>
    </lineage>
</organism>
<name>A0A9P8YHA0_9PEZI</name>
<feature type="domain" description="DUF7918" evidence="2">
    <location>
        <begin position="9"/>
        <end position="232"/>
    </location>
</feature>
<feature type="region of interest" description="Disordered" evidence="1">
    <location>
        <begin position="240"/>
        <end position="269"/>
    </location>
</feature>
<keyword evidence="4" id="KW-1185">Reference proteome</keyword>
<dbReference type="PANTHER" id="PTHR36223:SF1">
    <property type="entry name" value="TRANSCRIPTION ELONGATION FACTOR EAF N-TERMINAL DOMAIN-CONTAINING PROTEIN"/>
    <property type="match status" value="1"/>
</dbReference>